<feature type="transmembrane region" description="Helical" evidence="1">
    <location>
        <begin position="38"/>
        <end position="62"/>
    </location>
</feature>
<name>M1ADH4_SOLTU</name>
<dbReference type="EnsemblPlants" id="PGSC0003DMT400020444">
    <property type="protein sequence ID" value="PGSC0003DMT400020444"/>
    <property type="gene ID" value="PGSC0003DMG400007900"/>
</dbReference>
<reference evidence="3" key="1">
    <citation type="journal article" date="2011" name="Nature">
        <title>Genome sequence and analysis of the tuber crop potato.</title>
        <authorList>
            <consortium name="The Potato Genome Sequencing Consortium"/>
        </authorList>
    </citation>
    <scope>NUCLEOTIDE SEQUENCE [LARGE SCALE GENOMIC DNA]</scope>
    <source>
        <strain evidence="3">cv. DM1-3 516 R44</strain>
    </source>
</reference>
<reference evidence="2" key="2">
    <citation type="submission" date="2015-06" db="UniProtKB">
        <authorList>
            <consortium name="EnsemblPlants"/>
        </authorList>
    </citation>
    <scope>IDENTIFICATION</scope>
    <source>
        <strain evidence="2">DM1-3 516 R44</strain>
    </source>
</reference>
<evidence type="ECO:0000313" key="2">
    <source>
        <dbReference type="EnsemblPlants" id="PGSC0003DMT400020444"/>
    </source>
</evidence>
<protein>
    <submittedName>
        <fullName evidence="2">Reticulon B21</fullName>
    </submittedName>
</protein>
<keyword evidence="1" id="KW-0472">Membrane</keyword>
<keyword evidence="1" id="KW-1133">Transmembrane helix</keyword>
<dbReference type="PANTHER" id="PTHR46626">
    <property type="entry name" value="RETICULON-LIKE PROTEIN B17"/>
    <property type="match status" value="1"/>
</dbReference>
<keyword evidence="1" id="KW-0812">Transmembrane</keyword>
<evidence type="ECO:0000313" key="3">
    <source>
        <dbReference type="Proteomes" id="UP000011115"/>
    </source>
</evidence>
<dbReference type="ExpressionAtlas" id="M1ADH4">
    <property type="expression patterns" value="baseline"/>
</dbReference>
<keyword evidence="3" id="KW-1185">Reference proteome</keyword>
<dbReference type="InterPro" id="IPR044647">
    <property type="entry name" value="RTNLB17/18/21"/>
</dbReference>
<dbReference type="PANTHER" id="PTHR46626:SF6">
    <property type="entry name" value="RETICULON-LIKE PROTEIN"/>
    <property type="match status" value="1"/>
</dbReference>
<gene>
    <name evidence="2" type="primary">LOC102594008</name>
</gene>
<dbReference type="OrthoDB" id="567788at2759"/>
<proteinExistence type="predicted"/>
<dbReference type="Proteomes" id="UP000011115">
    <property type="component" value="Unassembled WGS sequence"/>
</dbReference>
<accession>M1ADH4</accession>
<evidence type="ECO:0000256" key="1">
    <source>
        <dbReference type="SAM" id="Phobius"/>
    </source>
</evidence>
<dbReference type="Gramene" id="PGSC0003DMT400020444">
    <property type="protein sequence ID" value="PGSC0003DMT400020444"/>
    <property type="gene ID" value="PGSC0003DMG400007900"/>
</dbReference>
<dbReference type="AlphaFoldDB" id="M1ADH4"/>
<sequence length="107" mass="12884">MYFVNYFLCEGTFFIRYIRDAWESCTHKKAIGFAIFTLVWNFSSIIARIWAVFMLYVGLWYYQQTLMRQDTTTTINGDDFLQGKIREQRQVGKKSNFMDTRKQKKAF</sequence>
<organism evidence="2 3">
    <name type="scientific">Solanum tuberosum</name>
    <name type="common">Potato</name>
    <dbReference type="NCBI Taxonomy" id="4113"/>
    <lineage>
        <taxon>Eukaryota</taxon>
        <taxon>Viridiplantae</taxon>
        <taxon>Streptophyta</taxon>
        <taxon>Embryophyta</taxon>
        <taxon>Tracheophyta</taxon>
        <taxon>Spermatophyta</taxon>
        <taxon>Magnoliopsida</taxon>
        <taxon>eudicotyledons</taxon>
        <taxon>Gunneridae</taxon>
        <taxon>Pentapetalae</taxon>
        <taxon>asterids</taxon>
        <taxon>lamiids</taxon>
        <taxon>Solanales</taxon>
        <taxon>Solanaceae</taxon>
        <taxon>Solanoideae</taxon>
        <taxon>Solaneae</taxon>
        <taxon>Solanum</taxon>
    </lineage>
</organism>